<dbReference type="PANTHER" id="PTHR13323">
    <property type="entry name" value="LATE ENDOSOMAL/LYSOSOMAL MP1 INTERACTING PROTEIN"/>
    <property type="match status" value="1"/>
</dbReference>
<proteinExistence type="predicted"/>
<protein>
    <recommendedName>
        <fullName evidence="1">Roadblock/LAMTOR2 domain-containing protein</fullName>
    </recommendedName>
</protein>
<comment type="caution">
    <text evidence="2">The sequence shown here is derived from an EMBL/GenBank/DDBJ whole genome shotgun (WGS) entry which is preliminary data.</text>
</comment>
<keyword evidence="3" id="KW-1185">Reference proteome</keyword>
<sequence length="129" mass="13241">MSTIESINSVLKNLANAIPGQIDGTVIASTDGFVISDTLTGEEAEEVAAMVATTMGVSKRMSLTLTAGDVEETSIKGENRSVFMYRVGGEGVLAVIAAGDANVGMINLRARSAADKIKAYLADPSTASA</sequence>
<dbReference type="GO" id="GO:0005085">
    <property type="term" value="F:guanyl-nucleotide exchange factor activity"/>
    <property type="evidence" value="ECO:0007669"/>
    <property type="project" value="InterPro"/>
</dbReference>
<dbReference type="AlphaFoldDB" id="A0A2A8CU30"/>
<feature type="domain" description="Roadblock/LAMTOR2" evidence="1">
    <location>
        <begin position="7"/>
        <end position="97"/>
    </location>
</feature>
<dbReference type="Proteomes" id="UP000220102">
    <property type="component" value="Unassembled WGS sequence"/>
</dbReference>
<dbReference type="InterPro" id="IPR037587">
    <property type="entry name" value="LAMTOR2-like"/>
</dbReference>
<dbReference type="EMBL" id="PDEQ01000009">
    <property type="protein sequence ID" value="PEN11412.1"/>
    <property type="molecule type" value="Genomic_DNA"/>
</dbReference>
<reference evidence="2 3" key="1">
    <citation type="submission" date="2017-10" db="EMBL/GenBank/DDBJ databases">
        <title>Draft genome of Longibacter Salinarum.</title>
        <authorList>
            <person name="Goh K.M."/>
            <person name="Shamsir M.S."/>
            <person name="Lim S.W."/>
        </authorList>
    </citation>
    <scope>NUCLEOTIDE SEQUENCE [LARGE SCALE GENOMIC DNA]</scope>
    <source>
        <strain evidence="2 3">KCTC 52045</strain>
    </source>
</reference>
<evidence type="ECO:0000313" key="2">
    <source>
        <dbReference type="EMBL" id="PEN11412.1"/>
    </source>
</evidence>
<evidence type="ECO:0000259" key="1">
    <source>
        <dbReference type="SMART" id="SM00960"/>
    </source>
</evidence>
<gene>
    <name evidence="2" type="ORF">CRI94_15355</name>
</gene>
<dbReference type="RefSeq" id="WP_098077906.1">
    <property type="nucleotide sequence ID" value="NZ_PDEQ01000009.1"/>
</dbReference>
<organism evidence="2 3">
    <name type="scientific">Longibacter salinarum</name>
    <dbReference type="NCBI Taxonomy" id="1850348"/>
    <lineage>
        <taxon>Bacteria</taxon>
        <taxon>Pseudomonadati</taxon>
        <taxon>Rhodothermota</taxon>
        <taxon>Rhodothermia</taxon>
        <taxon>Rhodothermales</taxon>
        <taxon>Salisaetaceae</taxon>
        <taxon>Longibacter</taxon>
    </lineage>
</organism>
<dbReference type="SMART" id="SM00960">
    <property type="entry name" value="Robl_LC7"/>
    <property type="match status" value="1"/>
</dbReference>
<dbReference type="Gene3D" id="3.30.450.30">
    <property type="entry name" value="Dynein light chain 2a, cytoplasmic"/>
    <property type="match status" value="1"/>
</dbReference>
<dbReference type="InterPro" id="IPR004942">
    <property type="entry name" value="Roadblock/LAMTOR2_dom"/>
</dbReference>
<dbReference type="OrthoDB" id="3727201at2"/>
<dbReference type="Pfam" id="PF03259">
    <property type="entry name" value="Robl_LC7"/>
    <property type="match status" value="1"/>
</dbReference>
<dbReference type="GO" id="GO:0060090">
    <property type="term" value="F:molecular adaptor activity"/>
    <property type="evidence" value="ECO:0007669"/>
    <property type="project" value="InterPro"/>
</dbReference>
<name>A0A2A8CU30_9BACT</name>
<evidence type="ECO:0000313" key="3">
    <source>
        <dbReference type="Proteomes" id="UP000220102"/>
    </source>
</evidence>
<accession>A0A2A8CU30</accession>
<dbReference type="GO" id="GO:0032008">
    <property type="term" value="P:positive regulation of TOR signaling"/>
    <property type="evidence" value="ECO:0007669"/>
    <property type="project" value="InterPro"/>
</dbReference>
<dbReference type="SUPFAM" id="SSF103196">
    <property type="entry name" value="Roadblock/LC7 domain"/>
    <property type="match status" value="1"/>
</dbReference>